<dbReference type="PANTHER" id="PTHR11360:SF317">
    <property type="entry name" value="MAJOR FACILITATOR SUPERFAMILY (MFS) PROFILE DOMAIN-CONTAINING PROTEIN-RELATED"/>
    <property type="match status" value="1"/>
</dbReference>
<evidence type="ECO:0000256" key="2">
    <source>
        <dbReference type="ARBA" id="ARBA00022448"/>
    </source>
</evidence>
<keyword evidence="5 6" id="KW-0472">Membrane</keyword>
<feature type="transmembrane region" description="Helical" evidence="6">
    <location>
        <begin position="12"/>
        <end position="29"/>
    </location>
</feature>
<name>A0A0U1KRD1_9FIRM</name>
<dbReference type="EMBL" id="CTRP01000001">
    <property type="protein sequence ID" value="CQR69987.1"/>
    <property type="molecule type" value="Genomic_DNA"/>
</dbReference>
<feature type="transmembrane region" description="Helical" evidence="6">
    <location>
        <begin position="76"/>
        <end position="95"/>
    </location>
</feature>
<dbReference type="RefSeq" id="WP_021168256.1">
    <property type="nucleotide sequence ID" value="NZ_CTRP01000001.1"/>
</dbReference>
<evidence type="ECO:0000256" key="5">
    <source>
        <dbReference type="ARBA" id="ARBA00023136"/>
    </source>
</evidence>
<proteinExistence type="predicted"/>
<feature type="transmembrane region" description="Helical" evidence="6">
    <location>
        <begin position="137"/>
        <end position="156"/>
    </location>
</feature>
<reference evidence="9" key="1">
    <citation type="submission" date="2015-03" db="EMBL/GenBank/DDBJ databases">
        <authorList>
            <person name="Nijsse Bart"/>
        </authorList>
    </citation>
    <scope>NUCLEOTIDE SEQUENCE [LARGE SCALE GENOMIC DNA]</scope>
</reference>
<dbReference type="GO" id="GO:0005886">
    <property type="term" value="C:plasma membrane"/>
    <property type="evidence" value="ECO:0007669"/>
    <property type="project" value="UniProtKB-SubCell"/>
</dbReference>
<accession>A0A0U1KRD1</accession>
<feature type="transmembrane region" description="Helical" evidence="6">
    <location>
        <begin position="101"/>
        <end position="125"/>
    </location>
</feature>
<dbReference type="GO" id="GO:0022857">
    <property type="term" value="F:transmembrane transporter activity"/>
    <property type="evidence" value="ECO:0007669"/>
    <property type="project" value="InterPro"/>
</dbReference>
<dbReference type="InterPro" id="IPR011701">
    <property type="entry name" value="MFS"/>
</dbReference>
<dbReference type="PANTHER" id="PTHR11360">
    <property type="entry name" value="MONOCARBOXYLATE TRANSPORTER"/>
    <property type="match status" value="1"/>
</dbReference>
<dbReference type="AlphaFoldDB" id="A0A0U1KRD1"/>
<keyword evidence="4 6" id="KW-1133">Transmembrane helix</keyword>
<evidence type="ECO:0000259" key="7">
    <source>
        <dbReference type="PROSITE" id="PS50850"/>
    </source>
</evidence>
<keyword evidence="2" id="KW-0813">Transport</keyword>
<evidence type="ECO:0000256" key="3">
    <source>
        <dbReference type="ARBA" id="ARBA00022692"/>
    </source>
</evidence>
<sequence>MKGTNYPNRWLIALAGIVMQICLGTVYGWSVFTKPLMAAHNWSNSEVTLTFTIAIGCLAISSAAGGYILDTKGARIVATIGGILFGLGTLITGYGDQIGSLTVIYIGYGLVCGLGLGFGYITPIATLVKWFPDKRGLITGLAVMGFGLGSLMLTMLSPGMIASMGTAMTFYIFGGIFLVAVTGAAQLMVEPPVDYVPAGWMSPIGKKSSDGMTLGQAVGSKYFYLLWTMLFLNITAGIALISQASPMAQELMPSTMSVGEKAMQAGVILGLFAIVNGLGRLLWASVSDKIGRRTVFIILFSTQAVAFYFLAGTKDMMMFTIICSYIYACYGGGFSTMPAYAADIFGTKYVGRIYGWMLTAWGAAGIMGPMLFSRIRQASGNYSEALIITAVGLAIALVLPLLAVPSKAKSKDAKVA</sequence>
<feature type="transmembrane region" description="Helical" evidence="6">
    <location>
        <begin position="222"/>
        <end position="242"/>
    </location>
</feature>
<dbReference type="InterPro" id="IPR020846">
    <property type="entry name" value="MFS_dom"/>
</dbReference>
<comment type="subcellular location">
    <subcellularLocation>
        <location evidence="1">Cell membrane</location>
        <topology evidence="1">Multi-pass membrane protein</topology>
    </subcellularLocation>
</comment>
<evidence type="ECO:0000256" key="1">
    <source>
        <dbReference type="ARBA" id="ARBA00004651"/>
    </source>
</evidence>
<evidence type="ECO:0000256" key="4">
    <source>
        <dbReference type="ARBA" id="ARBA00022989"/>
    </source>
</evidence>
<dbReference type="PROSITE" id="PS50850">
    <property type="entry name" value="MFS"/>
    <property type="match status" value="1"/>
</dbReference>
<feature type="transmembrane region" description="Helical" evidence="6">
    <location>
        <begin position="295"/>
        <end position="311"/>
    </location>
</feature>
<feature type="transmembrane region" description="Helical" evidence="6">
    <location>
        <begin position="353"/>
        <end position="373"/>
    </location>
</feature>
<keyword evidence="9" id="KW-1185">Reference proteome</keyword>
<organism evidence="8 9">
    <name type="scientific">Sporomusa ovata</name>
    <dbReference type="NCBI Taxonomy" id="2378"/>
    <lineage>
        <taxon>Bacteria</taxon>
        <taxon>Bacillati</taxon>
        <taxon>Bacillota</taxon>
        <taxon>Negativicutes</taxon>
        <taxon>Selenomonadales</taxon>
        <taxon>Sporomusaceae</taxon>
        <taxon>Sporomusa</taxon>
    </lineage>
</organism>
<evidence type="ECO:0000256" key="6">
    <source>
        <dbReference type="SAM" id="Phobius"/>
    </source>
</evidence>
<feature type="transmembrane region" description="Helical" evidence="6">
    <location>
        <begin position="168"/>
        <end position="189"/>
    </location>
</feature>
<feature type="transmembrane region" description="Helical" evidence="6">
    <location>
        <begin position="385"/>
        <end position="404"/>
    </location>
</feature>
<dbReference type="Gene3D" id="1.20.1250.20">
    <property type="entry name" value="MFS general substrate transporter like domains"/>
    <property type="match status" value="2"/>
</dbReference>
<evidence type="ECO:0000313" key="8">
    <source>
        <dbReference type="EMBL" id="CQR69987.1"/>
    </source>
</evidence>
<dbReference type="SUPFAM" id="SSF103473">
    <property type="entry name" value="MFS general substrate transporter"/>
    <property type="match status" value="1"/>
</dbReference>
<keyword evidence="3 6" id="KW-0812">Transmembrane</keyword>
<feature type="domain" description="Major facilitator superfamily (MFS) profile" evidence="7">
    <location>
        <begin position="8"/>
        <end position="408"/>
    </location>
</feature>
<protein>
    <submittedName>
        <fullName evidence="8">Oxalate/formate antiporter</fullName>
    </submittedName>
</protein>
<dbReference type="Proteomes" id="UP000049855">
    <property type="component" value="Unassembled WGS sequence"/>
</dbReference>
<feature type="transmembrane region" description="Helical" evidence="6">
    <location>
        <begin position="262"/>
        <end position="283"/>
    </location>
</feature>
<dbReference type="Pfam" id="PF07690">
    <property type="entry name" value="MFS_1"/>
    <property type="match status" value="1"/>
</dbReference>
<gene>
    <name evidence="8" type="ORF">SpAn4DRAFT_4852</name>
</gene>
<feature type="transmembrane region" description="Helical" evidence="6">
    <location>
        <begin position="49"/>
        <end position="69"/>
    </location>
</feature>
<evidence type="ECO:0000313" key="9">
    <source>
        <dbReference type="Proteomes" id="UP000049855"/>
    </source>
</evidence>
<dbReference type="InterPro" id="IPR050327">
    <property type="entry name" value="Proton-linked_MCT"/>
</dbReference>
<dbReference type="InterPro" id="IPR036259">
    <property type="entry name" value="MFS_trans_sf"/>
</dbReference>
<feature type="transmembrane region" description="Helical" evidence="6">
    <location>
        <begin position="317"/>
        <end position="341"/>
    </location>
</feature>
<dbReference type="CDD" id="cd17353">
    <property type="entry name" value="MFS_OFA_like"/>
    <property type="match status" value="1"/>
</dbReference>